<organism evidence="1 2">
    <name type="scientific">Eumeta variegata</name>
    <name type="common">Bagworm moth</name>
    <name type="synonym">Eumeta japonica</name>
    <dbReference type="NCBI Taxonomy" id="151549"/>
    <lineage>
        <taxon>Eukaryota</taxon>
        <taxon>Metazoa</taxon>
        <taxon>Ecdysozoa</taxon>
        <taxon>Arthropoda</taxon>
        <taxon>Hexapoda</taxon>
        <taxon>Insecta</taxon>
        <taxon>Pterygota</taxon>
        <taxon>Neoptera</taxon>
        <taxon>Endopterygota</taxon>
        <taxon>Lepidoptera</taxon>
        <taxon>Glossata</taxon>
        <taxon>Ditrysia</taxon>
        <taxon>Tineoidea</taxon>
        <taxon>Psychidae</taxon>
        <taxon>Oiketicinae</taxon>
        <taxon>Eumeta</taxon>
    </lineage>
</organism>
<dbReference type="AlphaFoldDB" id="A0A4C1WRE6"/>
<name>A0A4C1WRE6_EUMVA</name>
<accession>A0A4C1WRE6</accession>
<proteinExistence type="predicted"/>
<gene>
    <name evidence="1" type="ORF">EVAR_43885_1</name>
</gene>
<keyword evidence="2" id="KW-1185">Reference proteome</keyword>
<dbReference type="OrthoDB" id="1737200at2759"/>
<evidence type="ECO:0000313" key="1">
    <source>
        <dbReference type="EMBL" id="GBP52684.1"/>
    </source>
</evidence>
<dbReference type="Proteomes" id="UP000299102">
    <property type="component" value="Unassembled WGS sequence"/>
</dbReference>
<dbReference type="EMBL" id="BGZK01000608">
    <property type="protein sequence ID" value="GBP52684.1"/>
    <property type="molecule type" value="Genomic_DNA"/>
</dbReference>
<evidence type="ECO:0000313" key="2">
    <source>
        <dbReference type="Proteomes" id="UP000299102"/>
    </source>
</evidence>
<sequence length="225" mass="24933">MEDKYPRSEENERIRRIRKSILKAVDSIKAPLQSWRRSGRDVCGCKVPQISRSVFKRNLFTTVRRVQSRVAVSSRASFATSAARAGFFVSRAGIADGCQHPRWVVVSYVGIKGKRDVGSFLCLFVCPSQSICSEATGSMEPKNRSCAAAVSLLLGRVGRWSGREIARSALSAQVERDNESCFFVRAAGVHRLIRRTESSLRDFDAHSAGFCDNAHTCRVADTDIV</sequence>
<reference evidence="1 2" key="1">
    <citation type="journal article" date="2019" name="Commun. Biol.">
        <title>The bagworm genome reveals a unique fibroin gene that provides high tensile strength.</title>
        <authorList>
            <person name="Kono N."/>
            <person name="Nakamura H."/>
            <person name="Ohtoshi R."/>
            <person name="Tomita M."/>
            <person name="Numata K."/>
            <person name="Arakawa K."/>
        </authorList>
    </citation>
    <scope>NUCLEOTIDE SEQUENCE [LARGE SCALE GENOMIC DNA]</scope>
</reference>
<protein>
    <submittedName>
        <fullName evidence="1">Uncharacterized protein</fullName>
    </submittedName>
</protein>
<comment type="caution">
    <text evidence="1">The sequence shown here is derived from an EMBL/GenBank/DDBJ whole genome shotgun (WGS) entry which is preliminary data.</text>
</comment>